<keyword evidence="1" id="KW-0472">Membrane</keyword>
<sequence length="30" mass="3317">MGNNDTIVLPVFIILGAALISMPIWLPLFF</sequence>
<dbReference type="Proteomes" id="UP000222417">
    <property type="component" value="Segment"/>
</dbReference>
<proteinExistence type="predicted"/>
<keyword evidence="1" id="KW-0812">Transmembrane</keyword>
<feature type="transmembrane region" description="Helical" evidence="1">
    <location>
        <begin position="7"/>
        <end position="26"/>
    </location>
</feature>
<keyword evidence="1" id="KW-1133">Transmembrane helix</keyword>
<name>A0A1V0DNU3_9CAUD</name>
<organism evidence="2 3">
    <name type="scientific">Providencia phage vB_PreS_PR1</name>
    <dbReference type="NCBI Taxonomy" id="1931407"/>
    <lineage>
        <taxon>Viruses</taxon>
        <taxon>Duplodnaviria</taxon>
        <taxon>Heunggongvirae</taxon>
        <taxon>Uroviricota</taxon>
        <taxon>Caudoviricetes</taxon>
        <taxon>Demerecviridae</taxon>
        <taxon>Priunavirus</taxon>
        <taxon>Priunavirus PR1</taxon>
    </lineage>
</organism>
<evidence type="ECO:0000313" key="2">
    <source>
        <dbReference type="EMBL" id="ARB02554.1"/>
    </source>
</evidence>
<evidence type="ECO:0000256" key="1">
    <source>
        <dbReference type="SAM" id="Phobius"/>
    </source>
</evidence>
<protein>
    <submittedName>
        <fullName evidence="2">Uncharacterized protein</fullName>
    </submittedName>
</protein>
<gene>
    <name evidence="2" type="ORF">PR1_22A</name>
</gene>
<keyword evidence="3" id="KW-1185">Reference proteome</keyword>
<reference evidence="2 3" key="1">
    <citation type="submission" date="2016-12" db="EMBL/GenBank/DDBJ databases">
        <title>Providencia rettgeri phage vB-PreS_PR1 - a deep-branching member of the T5-like siphoviruses.</title>
        <authorList>
            <person name="Oliveira H."/>
            <person name="Pinto G."/>
            <person name="Hendrix H."/>
            <person name="Noben J.-P."/>
            <person name="Gawor J."/>
            <person name="Lobocka M."/>
            <person name="Lavigne R."/>
            <person name="Azeredo J."/>
        </authorList>
    </citation>
    <scope>NUCLEOTIDE SEQUENCE [LARGE SCALE GENOMIC DNA]</scope>
</reference>
<accession>A0A1V0DNU3</accession>
<evidence type="ECO:0000313" key="3">
    <source>
        <dbReference type="Proteomes" id="UP000222417"/>
    </source>
</evidence>
<dbReference type="EMBL" id="KY363465">
    <property type="protein sequence ID" value="ARB02554.1"/>
    <property type="molecule type" value="Genomic_DNA"/>
</dbReference>